<dbReference type="InterPro" id="IPR014710">
    <property type="entry name" value="RmlC-like_jellyroll"/>
</dbReference>
<sequence length="265" mass="28809">MAKFKVKSAKGAHDSLEPMRTQFAQGSVIFAEGDLGLAMYVIETGTVEIRKNLGGEERVLATLAKGDFFGEMCMLEEESPRSATAFAIEDVTAVMIDQSAFTFILKHNPEIAIRMMRKLVIRLQQTTQLLEDAVGHKVDIEESGIKDTESGAEPDPNARLVEIGSGITFPLADSRDTTVGRIDPVTGILPDVDLTPVDGKRSISRRHARIRHEDDGSYGVIEDVGTMNGTFVNGVRLVAGRLVPVVSGDAVVFGTIQCRFEIDES</sequence>
<dbReference type="CDD" id="cd00060">
    <property type="entry name" value="FHA"/>
    <property type="match status" value="1"/>
</dbReference>
<dbReference type="Proteomes" id="UP000598633">
    <property type="component" value="Unassembled WGS sequence"/>
</dbReference>
<feature type="domain" description="FHA" evidence="1">
    <location>
        <begin position="177"/>
        <end position="237"/>
    </location>
</feature>
<dbReference type="SUPFAM" id="SSF49879">
    <property type="entry name" value="SMAD/FHA domain"/>
    <property type="match status" value="1"/>
</dbReference>
<dbReference type="Gene3D" id="2.60.120.10">
    <property type="entry name" value="Jelly Rolls"/>
    <property type="match status" value="1"/>
</dbReference>
<evidence type="ECO:0000313" key="4">
    <source>
        <dbReference type="Proteomes" id="UP000598633"/>
    </source>
</evidence>
<dbReference type="AlphaFoldDB" id="A0A8J6Y4I6"/>
<dbReference type="Gene3D" id="2.60.200.20">
    <property type="match status" value="1"/>
</dbReference>
<evidence type="ECO:0000259" key="1">
    <source>
        <dbReference type="PROSITE" id="PS50006"/>
    </source>
</evidence>
<feature type="domain" description="Cyclic nucleotide-binding" evidence="2">
    <location>
        <begin position="14"/>
        <end position="122"/>
    </location>
</feature>
<dbReference type="CDD" id="cd00038">
    <property type="entry name" value="CAP_ED"/>
    <property type="match status" value="1"/>
</dbReference>
<name>A0A8J6Y4I6_9BACT</name>
<dbReference type="InterPro" id="IPR000253">
    <property type="entry name" value="FHA_dom"/>
</dbReference>
<dbReference type="Pfam" id="PF00027">
    <property type="entry name" value="cNMP_binding"/>
    <property type="match status" value="1"/>
</dbReference>
<accession>A0A8J6Y4I6</accession>
<dbReference type="PROSITE" id="PS50006">
    <property type="entry name" value="FHA_DOMAIN"/>
    <property type="match status" value="1"/>
</dbReference>
<reference evidence="3 4" key="1">
    <citation type="submission" date="2020-08" db="EMBL/GenBank/DDBJ databases">
        <title>Acidobacteriota in marine sediments use diverse sulfur dissimilation pathways.</title>
        <authorList>
            <person name="Wasmund K."/>
        </authorList>
    </citation>
    <scope>NUCLEOTIDE SEQUENCE [LARGE SCALE GENOMIC DNA]</scope>
    <source>
        <strain evidence="3">MAG AM3-A</strain>
    </source>
</reference>
<dbReference type="EMBL" id="JACXWA010000091">
    <property type="protein sequence ID" value="MBD3870808.1"/>
    <property type="molecule type" value="Genomic_DNA"/>
</dbReference>
<organism evidence="3 4">
    <name type="scientific">Candidatus Sulfomarinibacter kjeldsenii</name>
    <dbReference type="NCBI Taxonomy" id="2885994"/>
    <lineage>
        <taxon>Bacteria</taxon>
        <taxon>Pseudomonadati</taxon>
        <taxon>Acidobacteriota</taxon>
        <taxon>Thermoanaerobaculia</taxon>
        <taxon>Thermoanaerobaculales</taxon>
        <taxon>Candidatus Sulfomarinibacteraceae</taxon>
        <taxon>Candidatus Sulfomarinibacter</taxon>
    </lineage>
</organism>
<dbReference type="InterPro" id="IPR018490">
    <property type="entry name" value="cNMP-bd_dom_sf"/>
</dbReference>
<dbReference type="PRINTS" id="PR00103">
    <property type="entry name" value="CAMPKINASE"/>
</dbReference>
<evidence type="ECO:0000259" key="2">
    <source>
        <dbReference type="PROSITE" id="PS50042"/>
    </source>
</evidence>
<dbReference type="SUPFAM" id="SSF51206">
    <property type="entry name" value="cAMP-binding domain-like"/>
    <property type="match status" value="1"/>
</dbReference>
<dbReference type="SMART" id="SM00100">
    <property type="entry name" value="cNMP"/>
    <property type="match status" value="1"/>
</dbReference>
<dbReference type="Pfam" id="PF00498">
    <property type="entry name" value="FHA"/>
    <property type="match status" value="1"/>
</dbReference>
<gene>
    <name evidence="3" type="ORF">IFJ97_05550</name>
</gene>
<comment type="caution">
    <text evidence="3">The sequence shown here is derived from an EMBL/GenBank/DDBJ whole genome shotgun (WGS) entry which is preliminary data.</text>
</comment>
<evidence type="ECO:0000313" key="3">
    <source>
        <dbReference type="EMBL" id="MBD3870808.1"/>
    </source>
</evidence>
<dbReference type="InterPro" id="IPR050397">
    <property type="entry name" value="Env_Response_Regulators"/>
</dbReference>
<dbReference type="PROSITE" id="PS50042">
    <property type="entry name" value="CNMP_BINDING_3"/>
    <property type="match status" value="1"/>
</dbReference>
<dbReference type="GO" id="GO:0005829">
    <property type="term" value="C:cytosol"/>
    <property type="evidence" value="ECO:0007669"/>
    <property type="project" value="TreeGrafter"/>
</dbReference>
<dbReference type="InterPro" id="IPR008984">
    <property type="entry name" value="SMAD_FHA_dom_sf"/>
</dbReference>
<dbReference type="InterPro" id="IPR000595">
    <property type="entry name" value="cNMP-bd_dom"/>
</dbReference>
<dbReference type="SMART" id="SM00240">
    <property type="entry name" value="FHA"/>
    <property type="match status" value="1"/>
</dbReference>
<dbReference type="PANTHER" id="PTHR24567">
    <property type="entry name" value="CRP FAMILY TRANSCRIPTIONAL REGULATORY PROTEIN"/>
    <property type="match status" value="1"/>
</dbReference>
<dbReference type="GO" id="GO:0003700">
    <property type="term" value="F:DNA-binding transcription factor activity"/>
    <property type="evidence" value="ECO:0007669"/>
    <property type="project" value="TreeGrafter"/>
</dbReference>
<protein>
    <submittedName>
        <fullName evidence="3">Cyclic nucleotide-binding domain-containing protein</fullName>
    </submittedName>
</protein>
<dbReference type="PANTHER" id="PTHR24567:SF74">
    <property type="entry name" value="HTH-TYPE TRANSCRIPTIONAL REGULATOR ARCR"/>
    <property type="match status" value="1"/>
</dbReference>
<proteinExistence type="predicted"/>